<dbReference type="InterPro" id="IPR010318">
    <property type="entry name" value="S-Me-THD_N"/>
</dbReference>
<dbReference type="InterPro" id="IPR027479">
    <property type="entry name" value="S-Me-THD_N_sf"/>
</dbReference>
<dbReference type="AlphaFoldDB" id="A0A852W430"/>
<feature type="domain" description="S-Me-THD-like C-terminal" evidence="2">
    <location>
        <begin position="168"/>
        <end position="346"/>
    </location>
</feature>
<protein>
    <recommendedName>
        <fullName evidence="5">DUF917 domain-containing protein</fullName>
    </recommendedName>
</protein>
<feature type="domain" description="S-Me-THD N-terminal" evidence="1">
    <location>
        <begin position="8"/>
        <end position="163"/>
    </location>
</feature>
<sequence>MTALLTAEDLPALARGAALLGTGGGGDPYLGRLLAQRALREHGPVPLVDPADLPDDAAVFVVAQMGAPTVSVEKLPAYDEIGRAVTALAAHLGVTPTHVACIEAGGINSTIPVAGAAMLGLPLVDGDGMGRAFPELQMVLPGVAGVPATPMSITDEQGNTGILGCPTAKWAEDLARCMTITMGCTAIISNYPMTGARARETMIRGTLGLCVRIGRAIAGARAGFTDPVAAAATVVGGRVVHTGKVVDVERRTTTGFARGTATLSGGCVLRFQNEHLIAEVDGTTVVTTPDLIMVLDTATGEPVTTEALRFGHRVSVLAAPADPRWHTPEAIAVVGPRYFGYDTDPVRVHDTVTDGAPV</sequence>
<dbReference type="EMBL" id="JACCCZ010000001">
    <property type="protein sequence ID" value="NYG00312.1"/>
    <property type="molecule type" value="Genomic_DNA"/>
</dbReference>
<comment type="caution">
    <text evidence="3">The sequence shown here is derived from an EMBL/GenBank/DDBJ whole genome shotgun (WGS) entry which is preliminary data.</text>
</comment>
<organism evidence="3 4">
    <name type="scientific">Pseudonocardia alni</name>
    <name type="common">Amycolata alni</name>
    <dbReference type="NCBI Taxonomy" id="33907"/>
    <lineage>
        <taxon>Bacteria</taxon>
        <taxon>Bacillati</taxon>
        <taxon>Actinomycetota</taxon>
        <taxon>Actinomycetes</taxon>
        <taxon>Pseudonocardiales</taxon>
        <taxon>Pseudonocardiaceae</taxon>
        <taxon>Pseudonocardia</taxon>
    </lineage>
</organism>
<evidence type="ECO:0000259" key="2">
    <source>
        <dbReference type="Pfam" id="PF20906"/>
    </source>
</evidence>
<evidence type="ECO:0008006" key="5">
    <source>
        <dbReference type="Google" id="ProtNLM"/>
    </source>
</evidence>
<accession>A0A852W430</accession>
<dbReference type="SUPFAM" id="SSF160991">
    <property type="entry name" value="CV3147-like"/>
    <property type="match status" value="1"/>
</dbReference>
<dbReference type="RefSeq" id="WP_179760152.1">
    <property type="nucleotide sequence ID" value="NZ_BAAAJZ010000011.1"/>
</dbReference>
<keyword evidence="4" id="KW-1185">Reference proteome</keyword>
<dbReference type="InterPro" id="IPR024071">
    <property type="entry name" value="S-Me-THD_C_sf"/>
</dbReference>
<dbReference type="Pfam" id="PF06032">
    <property type="entry name" value="S-Me-THD_N"/>
    <property type="match status" value="1"/>
</dbReference>
<evidence type="ECO:0000313" key="4">
    <source>
        <dbReference type="Proteomes" id="UP000549695"/>
    </source>
</evidence>
<name>A0A852W430_PSEA5</name>
<evidence type="ECO:0000313" key="3">
    <source>
        <dbReference type="EMBL" id="NYG00312.1"/>
    </source>
</evidence>
<dbReference type="GeneID" id="98050416"/>
<dbReference type="Gene3D" id="2.40.390.10">
    <property type="entry name" value="CV3147-like"/>
    <property type="match status" value="1"/>
</dbReference>
<evidence type="ECO:0000259" key="1">
    <source>
        <dbReference type="Pfam" id="PF06032"/>
    </source>
</evidence>
<dbReference type="Proteomes" id="UP000549695">
    <property type="component" value="Unassembled WGS sequence"/>
</dbReference>
<dbReference type="Pfam" id="PF20906">
    <property type="entry name" value="S-Me-THD_C"/>
    <property type="match status" value="1"/>
</dbReference>
<reference evidence="3 4" key="1">
    <citation type="submission" date="2020-07" db="EMBL/GenBank/DDBJ databases">
        <title>Sequencing the genomes of 1000 actinobacteria strains.</title>
        <authorList>
            <person name="Klenk H.-P."/>
        </authorList>
    </citation>
    <scope>NUCLEOTIDE SEQUENCE [LARGE SCALE GENOMIC DNA]</scope>
    <source>
        <strain evidence="3 4">DSM 44749</strain>
    </source>
</reference>
<gene>
    <name evidence="3" type="ORF">HDA37_000597</name>
</gene>
<dbReference type="Gene3D" id="3.40.1610.10">
    <property type="entry name" value="CV3147-like domain"/>
    <property type="match status" value="1"/>
</dbReference>
<dbReference type="InterPro" id="IPR048350">
    <property type="entry name" value="S-Me-THD-like_C"/>
</dbReference>
<proteinExistence type="predicted"/>